<proteinExistence type="predicted"/>
<dbReference type="AlphaFoldDB" id="A0AAV5L0M3"/>
<keyword evidence="2" id="KW-1185">Reference proteome</keyword>
<dbReference type="EMBL" id="BPVZ01000088">
    <property type="protein sequence ID" value="GKV30665.1"/>
    <property type="molecule type" value="Genomic_DNA"/>
</dbReference>
<evidence type="ECO:0000313" key="2">
    <source>
        <dbReference type="Proteomes" id="UP001054252"/>
    </source>
</evidence>
<gene>
    <name evidence="1" type="ORF">SLEP1_g39454</name>
</gene>
<organism evidence="1 2">
    <name type="scientific">Rubroshorea leprosula</name>
    <dbReference type="NCBI Taxonomy" id="152421"/>
    <lineage>
        <taxon>Eukaryota</taxon>
        <taxon>Viridiplantae</taxon>
        <taxon>Streptophyta</taxon>
        <taxon>Embryophyta</taxon>
        <taxon>Tracheophyta</taxon>
        <taxon>Spermatophyta</taxon>
        <taxon>Magnoliopsida</taxon>
        <taxon>eudicotyledons</taxon>
        <taxon>Gunneridae</taxon>
        <taxon>Pentapetalae</taxon>
        <taxon>rosids</taxon>
        <taxon>malvids</taxon>
        <taxon>Malvales</taxon>
        <taxon>Dipterocarpaceae</taxon>
        <taxon>Rubroshorea</taxon>
    </lineage>
</organism>
<sequence>MLKADRTDLWLVFQGKKLPERVKSGWILFNTVEEFDRIGMSYFWRKLNRPVWTIGPILLST</sequence>
<comment type="caution">
    <text evidence="1">The sequence shown here is derived from an EMBL/GenBank/DDBJ whole genome shotgun (WGS) entry which is preliminary data.</text>
</comment>
<evidence type="ECO:0000313" key="1">
    <source>
        <dbReference type="EMBL" id="GKV30665.1"/>
    </source>
</evidence>
<name>A0AAV5L0M3_9ROSI</name>
<reference evidence="1 2" key="1">
    <citation type="journal article" date="2021" name="Commun. Biol.">
        <title>The genome of Shorea leprosula (Dipterocarpaceae) highlights the ecological relevance of drought in aseasonal tropical rainforests.</title>
        <authorList>
            <person name="Ng K.K.S."/>
            <person name="Kobayashi M.J."/>
            <person name="Fawcett J.A."/>
            <person name="Hatakeyama M."/>
            <person name="Paape T."/>
            <person name="Ng C.H."/>
            <person name="Ang C.C."/>
            <person name="Tnah L.H."/>
            <person name="Lee C.T."/>
            <person name="Nishiyama T."/>
            <person name="Sese J."/>
            <person name="O'Brien M.J."/>
            <person name="Copetti D."/>
            <person name="Mohd Noor M.I."/>
            <person name="Ong R.C."/>
            <person name="Putra M."/>
            <person name="Sireger I.Z."/>
            <person name="Indrioko S."/>
            <person name="Kosugi Y."/>
            <person name="Izuno A."/>
            <person name="Isagi Y."/>
            <person name="Lee S.L."/>
            <person name="Shimizu K.K."/>
        </authorList>
    </citation>
    <scope>NUCLEOTIDE SEQUENCE [LARGE SCALE GENOMIC DNA]</scope>
    <source>
        <strain evidence="1">214</strain>
    </source>
</reference>
<accession>A0AAV5L0M3</accession>
<dbReference type="Gene3D" id="3.40.50.2000">
    <property type="entry name" value="Glycogen Phosphorylase B"/>
    <property type="match status" value="1"/>
</dbReference>
<dbReference type="Proteomes" id="UP001054252">
    <property type="component" value="Unassembled WGS sequence"/>
</dbReference>
<protein>
    <submittedName>
        <fullName evidence="1">Uncharacterized protein</fullName>
    </submittedName>
</protein>